<dbReference type="SUPFAM" id="SSF51430">
    <property type="entry name" value="NAD(P)-linked oxidoreductase"/>
    <property type="match status" value="1"/>
</dbReference>
<protein>
    <submittedName>
        <fullName evidence="3">Aldo/keto reductase</fullName>
    </submittedName>
</protein>
<dbReference type="InterPro" id="IPR023210">
    <property type="entry name" value="NADP_OxRdtase_dom"/>
</dbReference>
<proteinExistence type="predicted"/>
<dbReference type="PANTHER" id="PTHR43364:SF4">
    <property type="entry name" value="NAD(P)-LINKED OXIDOREDUCTASE SUPERFAMILY PROTEIN"/>
    <property type="match status" value="1"/>
</dbReference>
<dbReference type="InterPro" id="IPR050523">
    <property type="entry name" value="AKR_Detox_Biosynth"/>
</dbReference>
<evidence type="ECO:0000256" key="1">
    <source>
        <dbReference type="ARBA" id="ARBA00023002"/>
    </source>
</evidence>
<dbReference type="Proteomes" id="UP001370348">
    <property type="component" value="Chromosome"/>
</dbReference>
<name>A0ABZ2LTH0_9BACT</name>
<evidence type="ECO:0000259" key="2">
    <source>
        <dbReference type="Pfam" id="PF00248"/>
    </source>
</evidence>
<reference evidence="3 4" key="1">
    <citation type="submission" date="2021-12" db="EMBL/GenBank/DDBJ databases">
        <title>Discovery of the Pendulisporaceae a myxobacterial family with distinct sporulation behavior and unique specialized metabolism.</title>
        <authorList>
            <person name="Garcia R."/>
            <person name="Popoff A."/>
            <person name="Bader C.D."/>
            <person name="Loehr J."/>
            <person name="Walesch S."/>
            <person name="Walt C."/>
            <person name="Boldt J."/>
            <person name="Bunk B."/>
            <person name="Haeckl F.J.F.P.J."/>
            <person name="Gunesch A.P."/>
            <person name="Birkelbach J."/>
            <person name="Nuebel U."/>
            <person name="Pietschmann T."/>
            <person name="Bach T."/>
            <person name="Mueller R."/>
        </authorList>
    </citation>
    <scope>NUCLEOTIDE SEQUENCE [LARGE SCALE GENOMIC DNA]</scope>
    <source>
        <strain evidence="3 4">MSr11954</strain>
    </source>
</reference>
<keyword evidence="1" id="KW-0560">Oxidoreductase</keyword>
<evidence type="ECO:0000313" key="3">
    <source>
        <dbReference type="EMBL" id="WXB14030.1"/>
    </source>
</evidence>
<gene>
    <name evidence="3" type="ORF">LZC94_40145</name>
</gene>
<dbReference type="EMBL" id="CP089984">
    <property type="protein sequence ID" value="WXB14030.1"/>
    <property type="molecule type" value="Genomic_DNA"/>
</dbReference>
<dbReference type="Gene3D" id="3.20.20.100">
    <property type="entry name" value="NADP-dependent oxidoreductase domain"/>
    <property type="match status" value="1"/>
</dbReference>
<feature type="domain" description="NADP-dependent oxidoreductase" evidence="2">
    <location>
        <begin position="16"/>
        <end position="322"/>
    </location>
</feature>
<dbReference type="InterPro" id="IPR036812">
    <property type="entry name" value="NAD(P)_OxRdtase_dom_sf"/>
</dbReference>
<dbReference type="RefSeq" id="WP_394823646.1">
    <property type="nucleotide sequence ID" value="NZ_CP089984.1"/>
</dbReference>
<organism evidence="3 4">
    <name type="scientific">Pendulispora albinea</name>
    <dbReference type="NCBI Taxonomy" id="2741071"/>
    <lineage>
        <taxon>Bacteria</taxon>
        <taxon>Pseudomonadati</taxon>
        <taxon>Myxococcota</taxon>
        <taxon>Myxococcia</taxon>
        <taxon>Myxococcales</taxon>
        <taxon>Sorangiineae</taxon>
        <taxon>Pendulisporaceae</taxon>
        <taxon>Pendulispora</taxon>
    </lineage>
</organism>
<accession>A0ABZ2LTH0</accession>
<sequence>MEYRTLGKSGLKVSTLCLGCMTFGEADDKSFMYQVGANEETSHSILNRSLESGINFFDVADVYGQDGLSERVVGKWFAREKKRNQVVLATKFRFRTWDGPNGTGASRYRILRTVEASLRRLGTDRIDLYQIHMQDIDTPEEETLRALDDLVRQGKVLYIGASNYAAYRLTESLFLSELSRLERFISLQAQYSLLVRELEREHVPLCRKFGLGILPWSPLAAGFLSGKYDKSKPLPDDARLAKWKERWQSFDKDRNWRILAAVKAVAGELNATPSQVSLAWLLQKPTVTSVIFGARSVAQVEDNLKAAALVLPAGAVARLEEASAFEMGYPYDFIKNIQGRW</sequence>
<keyword evidence="4" id="KW-1185">Reference proteome</keyword>
<dbReference type="Pfam" id="PF00248">
    <property type="entry name" value="Aldo_ket_red"/>
    <property type="match status" value="1"/>
</dbReference>
<dbReference type="PANTHER" id="PTHR43364">
    <property type="entry name" value="NADH-SPECIFIC METHYLGLYOXAL REDUCTASE-RELATED"/>
    <property type="match status" value="1"/>
</dbReference>
<evidence type="ECO:0000313" key="4">
    <source>
        <dbReference type="Proteomes" id="UP001370348"/>
    </source>
</evidence>